<dbReference type="KEGG" id="psoj:PHYSODRAFT_410324"/>
<keyword evidence="2" id="KW-1185">Reference proteome</keyword>
<evidence type="ECO:0000313" key="2">
    <source>
        <dbReference type="Proteomes" id="UP000002640"/>
    </source>
</evidence>
<dbReference type="PANTHER" id="PTHR46586">
    <property type="entry name" value="ANKYRIN REPEAT-CONTAINING PROTEIN"/>
    <property type="match status" value="1"/>
</dbReference>
<feature type="non-terminal residue" evidence="1">
    <location>
        <position position="196"/>
    </location>
</feature>
<dbReference type="Pfam" id="PF12796">
    <property type="entry name" value="Ank_2"/>
    <property type="match status" value="1"/>
</dbReference>
<dbReference type="AlphaFoldDB" id="G5A1V4"/>
<organism evidence="1 2">
    <name type="scientific">Phytophthora sojae (strain P6497)</name>
    <name type="common">Soybean stem and root rot agent</name>
    <name type="synonym">Phytophthora megasperma f. sp. glycines</name>
    <dbReference type="NCBI Taxonomy" id="1094619"/>
    <lineage>
        <taxon>Eukaryota</taxon>
        <taxon>Sar</taxon>
        <taxon>Stramenopiles</taxon>
        <taxon>Oomycota</taxon>
        <taxon>Peronosporomycetes</taxon>
        <taxon>Peronosporales</taxon>
        <taxon>Peronosporaceae</taxon>
        <taxon>Phytophthora</taxon>
    </lineage>
</organism>
<dbReference type="InterPro" id="IPR002110">
    <property type="entry name" value="Ankyrin_rpt"/>
</dbReference>
<proteinExistence type="predicted"/>
<dbReference type="GeneID" id="20651654"/>
<reference evidence="1 2" key="1">
    <citation type="journal article" date="2006" name="Science">
        <title>Phytophthora genome sequences uncover evolutionary origins and mechanisms of pathogenesis.</title>
        <authorList>
            <person name="Tyler B.M."/>
            <person name="Tripathy S."/>
            <person name="Zhang X."/>
            <person name="Dehal P."/>
            <person name="Jiang R.H."/>
            <person name="Aerts A."/>
            <person name="Arredondo F.D."/>
            <person name="Baxter L."/>
            <person name="Bensasson D."/>
            <person name="Beynon J.L."/>
            <person name="Chapman J."/>
            <person name="Damasceno C.M."/>
            <person name="Dorrance A.E."/>
            <person name="Dou D."/>
            <person name="Dickerman A.W."/>
            <person name="Dubchak I.L."/>
            <person name="Garbelotto M."/>
            <person name="Gijzen M."/>
            <person name="Gordon S.G."/>
            <person name="Govers F."/>
            <person name="Grunwald N.J."/>
            <person name="Huang W."/>
            <person name="Ivors K.L."/>
            <person name="Jones R.W."/>
            <person name="Kamoun S."/>
            <person name="Krampis K."/>
            <person name="Lamour K.H."/>
            <person name="Lee M.K."/>
            <person name="McDonald W.H."/>
            <person name="Medina M."/>
            <person name="Meijer H.J."/>
            <person name="Nordberg E.K."/>
            <person name="Maclean D.J."/>
            <person name="Ospina-Giraldo M.D."/>
            <person name="Morris P.F."/>
            <person name="Phuntumart V."/>
            <person name="Putnam N.H."/>
            <person name="Rash S."/>
            <person name="Rose J.K."/>
            <person name="Sakihama Y."/>
            <person name="Salamov A.A."/>
            <person name="Savidor A."/>
            <person name="Scheuring C.F."/>
            <person name="Smith B.M."/>
            <person name="Sobral B.W."/>
            <person name="Terry A."/>
            <person name="Torto-Alalibo T.A."/>
            <person name="Win J."/>
            <person name="Xu Z."/>
            <person name="Zhang H."/>
            <person name="Grigoriev I.V."/>
            <person name="Rokhsar D.S."/>
            <person name="Boore J.L."/>
        </authorList>
    </citation>
    <scope>NUCLEOTIDE SEQUENCE [LARGE SCALE GENOMIC DNA]</scope>
    <source>
        <strain evidence="1 2">P6497</strain>
    </source>
</reference>
<feature type="non-terminal residue" evidence="1">
    <location>
        <position position="1"/>
    </location>
</feature>
<dbReference type="SUPFAM" id="SSF48403">
    <property type="entry name" value="Ankyrin repeat"/>
    <property type="match status" value="1"/>
</dbReference>
<evidence type="ECO:0000313" key="1">
    <source>
        <dbReference type="EMBL" id="EGZ10902.1"/>
    </source>
</evidence>
<dbReference type="PANTHER" id="PTHR46586:SF3">
    <property type="entry name" value="ANKYRIN REPEAT-CONTAINING PROTEIN"/>
    <property type="match status" value="1"/>
</dbReference>
<protein>
    <submittedName>
        <fullName evidence="1">Uncharacterized protein</fullName>
    </submittedName>
</protein>
<sequence length="196" mass="22042">NAVEHGHPEVARWLYTNAPHEVNDRVLSESLLQATVYGHLDAMKWLMERYPSSYREQEDVILESAVQHGHLTIADFLSGLNAPSKTTTKLMDLAAENGHWNMLEWLHGRWGCSCSTDAMDAAATNGYSEVVKWLNYHRTEGCTTAAMDGAAQNGHLEVIKWLYRHRSEGCTGDAIVNAAFGYLVRVVAWLQDHYPE</sequence>
<dbReference type="InterPro" id="IPR052050">
    <property type="entry name" value="SecEffector_AnkRepeat"/>
</dbReference>
<dbReference type="InParanoid" id="G5A1V4"/>
<dbReference type="EMBL" id="JH159158">
    <property type="protein sequence ID" value="EGZ10902.1"/>
    <property type="molecule type" value="Genomic_DNA"/>
</dbReference>
<dbReference type="RefSeq" id="XP_009533647.1">
    <property type="nucleotide sequence ID" value="XM_009535352.1"/>
</dbReference>
<dbReference type="Proteomes" id="UP000002640">
    <property type="component" value="Unassembled WGS sequence"/>
</dbReference>
<accession>G5A1V4</accession>
<gene>
    <name evidence="1" type="ORF">PHYSODRAFT_410324</name>
</gene>
<name>G5A1V4_PHYSP</name>
<dbReference type="Gene3D" id="1.25.40.20">
    <property type="entry name" value="Ankyrin repeat-containing domain"/>
    <property type="match status" value="1"/>
</dbReference>
<dbReference type="SMR" id="G5A1V4"/>
<dbReference type="InterPro" id="IPR036770">
    <property type="entry name" value="Ankyrin_rpt-contain_sf"/>
</dbReference>